<name>H0EKG2_GLAL7</name>
<feature type="chain" id="PRO_5003532156" evidence="2">
    <location>
        <begin position="21"/>
        <end position="382"/>
    </location>
</feature>
<evidence type="ECO:0000256" key="2">
    <source>
        <dbReference type="SAM" id="SignalP"/>
    </source>
</evidence>
<dbReference type="PROSITE" id="PS00624">
    <property type="entry name" value="GMC_OXRED_2"/>
    <property type="match status" value="1"/>
</dbReference>
<dbReference type="OrthoDB" id="269227at2759"/>
<dbReference type="AlphaFoldDB" id="H0EKG2"/>
<accession>H0EKG2</accession>
<dbReference type="InParanoid" id="H0EKG2"/>
<dbReference type="InterPro" id="IPR036188">
    <property type="entry name" value="FAD/NAD-bd_sf"/>
</dbReference>
<gene>
    <name evidence="4" type="ORF">M7I_3060</name>
</gene>
<dbReference type="SUPFAM" id="SSF51905">
    <property type="entry name" value="FAD/NAD(P)-binding domain"/>
    <property type="match status" value="1"/>
</dbReference>
<dbReference type="Pfam" id="PF00732">
    <property type="entry name" value="GMC_oxred_N"/>
    <property type="match status" value="1"/>
</dbReference>
<dbReference type="EMBL" id="AGUE01000068">
    <property type="protein sequence ID" value="EHL00988.1"/>
    <property type="molecule type" value="Genomic_DNA"/>
</dbReference>
<evidence type="ECO:0000256" key="1">
    <source>
        <dbReference type="ARBA" id="ARBA00010790"/>
    </source>
</evidence>
<dbReference type="InterPro" id="IPR000172">
    <property type="entry name" value="GMC_OxRdtase_N"/>
</dbReference>
<evidence type="ECO:0000259" key="3">
    <source>
        <dbReference type="PROSITE" id="PS00624"/>
    </source>
</evidence>
<feature type="signal peptide" evidence="2">
    <location>
        <begin position="1"/>
        <end position="20"/>
    </location>
</feature>
<evidence type="ECO:0000313" key="4">
    <source>
        <dbReference type="EMBL" id="EHL00988.1"/>
    </source>
</evidence>
<comment type="caution">
    <text evidence="4">The sequence shown here is derived from an EMBL/GenBank/DDBJ whole genome shotgun (WGS) entry which is preliminary data.</text>
</comment>
<keyword evidence="5" id="KW-1185">Reference proteome</keyword>
<dbReference type="GO" id="GO:0016614">
    <property type="term" value="F:oxidoreductase activity, acting on CH-OH group of donors"/>
    <property type="evidence" value="ECO:0007669"/>
    <property type="project" value="InterPro"/>
</dbReference>
<evidence type="ECO:0000313" key="5">
    <source>
        <dbReference type="Proteomes" id="UP000005446"/>
    </source>
</evidence>
<comment type="similarity">
    <text evidence="1">Belongs to the GMC oxidoreductase family.</text>
</comment>
<reference evidence="4 5" key="1">
    <citation type="journal article" date="2012" name="Eukaryot. Cell">
        <title>Genome sequence of the fungus Glarea lozoyensis: the first genome sequence of a species from the Helotiaceae family.</title>
        <authorList>
            <person name="Youssar L."/>
            <person name="Gruening B.A."/>
            <person name="Erxleben A."/>
            <person name="Guenther S."/>
            <person name="Huettel W."/>
        </authorList>
    </citation>
    <scope>NUCLEOTIDE SEQUENCE [LARGE SCALE GENOMIC DNA]</scope>
    <source>
        <strain evidence="5">ATCC 74030 / MF5533</strain>
    </source>
</reference>
<dbReference type="Proteomes" id="UP000005446">
    <property type="component" value="Unassembled WGS sequence"/>
</dbReference>
<dbReference type="GO" id="GO:0050660">
    <property type="term" value="F:flavin adenine dinucleotide binding"/>
    <property type="evidence" value="ECO:0007669"/>
    <property type="project" value="InterPro"/>
</dbReference>
<dbReference type="HOGENOM" id="CLU_723715_0_0_1"/>
<dbReference type="PANTHER" id="PTHR11552">
    <property type="entry name" value="GLUCOSE-METHANOL-CHOLINE GMC OXIDOREDUCTASE"/>
    <property type="match status" value="1"/>
</dbReference>
<keyword evidence="2" id="KW-0732">Signal</keyword>
<proteinExistence type="inferred from homology"/>
<dbReference type="Gene3D" id="3.50.50.60">
    <property type="entry name" value="FAD/NAD(P)-binding domain"/>
    <property type="match status" value="1"/>
</dbReference>
<dbReference type="PANTHER" id="PTHR11552:SF80">
    <property type="entry name" value="GMC OXIDOREDUCTASE"/>
    <property type="match status" value="1"/>
</dbReference>
<organism evidence="4 5">
    <name type="scientific">Glarea lozoyensis (strain ATCC 74030 / MF5533)</name>
    <dbReference type="NCBI Taxonomy" id="1104152"/>
    <lineage>
        <taxon>Eukaryota</taxon>
        <taxon>Fungi</taxon>
        <taxon>Dikarya</taxon>
        <taxon>Ascomycota</taxon>
        <taxon>Pezizomycotina</taxon>
        <taxon>Leotiomycetes</taxon>
        <taxon>Helotiales</taxon>
        <taxon>Helotiaceae</taxon>
        <taxon>Glarea</taxon>
    </lineage>
</organism>
<protein>
    <submittedName>
        <fullName evidence="4">Putative Choline dehydrogenase, mitochondrial</fullName>
    </submittedName>
</protein>
<dbReference type="InterPro" id="IPR012132">
    <property type="entry name" value="GMC_OxRdtase"/>
</dbReference>
<feature type="domain" description="Glucose-methanol-choline oxidoreductase N-terminal" evidence="3">
    <location>
        <begin position="254"/>
        <end position="268"/>
    </location>
</feature>
<sequence>MAPLINILTFLLLLTTPILSTPTPNSQATSAAANEYDYIVIGSGPGGGTVASNLARANYTVLLLDAGDQSTANTGGQYPAQITWDFFIEHNNYLPKGTAGHGFDGFFQTMMAKPSSVQNPGLAALNAAAASFGAQASQLTAMLSTDPNAVDPNRDQATGIFGLPSHTRSNGQRYSSRDYILDTINLKYPLTLSMNSLATRILFNTTGCTTKPRATGVEYLAGKSLYKADPRYSPSNKGILTTATARKEVILSGGAFNTPQLLMLSGIGPPDQLSALSIPLLVSSPGVGKNMQDNQEVPTVGQFPSAGMGSAGGCIMRKTPFAAYDERDVFIMQFPGVFRGFWPSNQTNTKLATDPQDVWTSSDEHGGDWGGWRCECGAGFKV</sequence>